<accession>A0A1Q9LJP5</accession>
<dbReference type="GO" id="GO:0003700">
    <property type="term" value="F:DNA-binding transcription factor activity"/>
    <property type="evidence" value="ECO:0007669"/>
    <property type="project" value="InterPro"/>
</dbReference>
<dbReference type="InterPro" id="IPR000835">
    <property type="entry name" value="HTH_MarR-typ"/>
</dbReference>
<dbReference type="SMART" id="SM00347">
    <property type="entry name" value="HTH_MARR"/>
    <property type="match status" value="1"/>
</dbReference>
<organism evidence="6 7">
    <name type="scientific">Actinokineospora bangkokensis</name>
    <dbReference type="NCBI Taxonomy" id="1193682"/>
    <lineage>
        <taxon>Bacteria</taxon>
        <taxon>Bacillati</taxon>
        <taxon>Actinomycetota</taxon>
        <taxon>Actinomycetes</taxon>
        <taxon>Pseudonocardiales</taxon>
        <taxon>Pseudonocardiaceae</taxon>
        <taxon>Actinokineospora</taxon>
    </lineage>
</organism>
<keyword evidence="7" id="KW-1185">Reference proteome</keyword>
<dbReference type="Gene3D" id="1.10.10.10">
    <property type="entry name" value="Winged helix-like DNA-binding domain superfamily/Winged helix DNA-binding domain"/>
    <property type="match status" value="1"/>
</dbReference>
<dbReference type="PROSITE" id="PS50995">
    <property type="entry name" value="HTH_MARR_2"/>
    <property type="match status" value="1"/>
</dbReference>
<dbReference type="Pfam" id="PF12802">
    <property type="entry name" value="MarR_2"/>
    <property type="match status" value="1"/>
</dbReference>
<feature type="domain" description="HTH marR-type" evidence="5">
    <location>
        <begin position="25"/>
        <end position="160"/>
    </location>
</feature>
<keyword evidence="3" id="KW-0804">Transcription</keyword>
<evidence type="ECO:0000259" key="5">
    <source>
        <dbReference type="PROSITE" id="PS50995"/>
    </source>
</evidence>
<dbReference type="OrthoDB" id="3237509at2"/>
<evidence type="ECO:0000313" key="7">
    <source>
        <dbReference type="Proteomes" id="UP000186040"/>
    </source>
</evidence>
<evidence type="ECO:0000256" key="4">
    <source>
        <dbReference type="SAM" id="MobiDB-lite"/>
    </source>
</evidence>
<dbReference type="InterPro" id="IPR036390">
    <property type="entry name" value="WH_DNA-bd_sf"/>
</dbReference>
<feature type="compositionally biased region" description="Polar residues" evidence="4">
    <location>
        <begin position="183"/>
        <end position="196"/>
    </location>
</feature>
<reference evidence="6 7" key="1">
    <citation type="submission" date="2016-10" db="EMBL/GenBank/DDBJ databases">
        <title>The Draft Genome Sequence of Actinokineospora bangkokensis 44EHWT reveals the biosynthetic pathway of antifungal compounds Thailandins with unusual extender unit butylmalonyl-CoA.</title>
        <authorList>
            <person name="Greule A."/>
            <person name="Intra B."/>
            <person name="Flemming S."/>
            <person name="Rommel M.G."/>
            <person name="Panbangred W."/>
            <person name="Bechthold A."/>
        </authorList>
    </citation>
    <scope>NUCLEOTIDE SEQUENCE [LARGE SCALE GENOMIC DNA]</scope>
    <source>
        <strain evidence="6 7">44EHW</strain>
    </source>
</reference>
<proteinExistence type="predicted"/>
<dbReference type="AlphaFoldDB" id="A0A1Q9LJP5"/>
<dbReference type="STRING" id="1193682.BJP25_23475"/>
<dbReference type="EMBL" id="MKQR01000017">
    <property type="protein sequence ID" value="OLR92277.1"/>
    <property type="molecule type" value="Genomic_DNA"/>
</dbReference>
<evidence type="ECO:0000313" key="6">
    <source>
        <dbReference type="EMBL" id="OLR92277.1"/>
    </source>
</evidence>
<dbReference type="PANTHER" id="PTHR42756:SF1">
    <property type="entry name" value="TRANSCRIPTIONAL REPRESSOR OF EMRAB OPERON"/>
    <property type="match status" value="1"/>
</dbReference>
<evidence type="ECO:0000256" key="3">
    <source>
        <dbReference type="ARBA" id="ARBA00023163"/>
    </source>
</evidence>
<protein>
    <recommendedName>
        <fullName evidence="5">HTH marR-type domain-containing protein</fullName>
    </recommendedName>
</protein>
<gene>
    <name evidence="6" type="ORF">BJP25_23475</name>
</gene>
<dbReference type="SUPFAM" id="SSF46785">
    <property type="entry name" value="Winged helix' DNA-binding domain"/>
    <property type="match status" value="1"/>
</dbReference>
<dbReference type="PANTHER" id="PTHR42756">
    <property type="entry name" value="TRANSCRIPTIONAL REGULATOR, MARR"/>
    <property type="match status" value="1"/>
</dbReference>
<keyword evidence="2" id="KW-0238">DNA-binding</keyword>
<feature type="region of interest" description="Disordered" evidence="4">
    <location>
        <begin position="159"/>
        <end position="196"/>
    </location>
</feature>
<dbReference type="Proteomes" id="UP000186040">
    <property type="component" value="Unassembled WGS sequence"/>
</dbReference>
<dbReference type="PRINTS" id="PR00598">
    <property type="entry name" value="HTHMARR"/>
</dbReference>
<evidence type="ECO:0000256" key="1">
    <source>
        <dbReference type="ARBA" id="ARBA00023015"/>
    </source>
</evidence>
<comment type="caution">
    <text evidence="6">The sequence shown here is derived from an EMBL/GenBank/DDBJ whole genome shotgun (WGS) entry which is preliminary data.</text>
</comment>
<sequence>MDGQDVVDRMLGEWSWSDYDLDLDQMAVSKRISLLARRLERLAADTLAPLGLDPGEFEVLAVLLRSGQAHELSPSALNRWLMISGGGLTKRLARLEERGLVTRRLAPDDRRSLLVALTGAGAGLAEAAVRAHSAATAALVDRIGTEDRDRLSGLLRDLLRSVDDTGHPTGTASRGERPADSPEQGTPSTTGAQVSG</sequence>
<name>A0A1Q9LJP5_9PSEU</name>
<keyword evidence="1" id="KW-0805">Transcription regulation</keyword>
<dbReference type="RefSeq" id="WP_075976168.1">
    <property type="nucleotide sequence ID" value="NZ_MKQR01000017.1"/>
</dbReference>
<evidence type="ECO:0000256" key="2">
    <source>
        <dbReference type="ARBA" id="ARBA00023125"/>
    </source>
</evidence>
<dbReference type="GO" id="GO:0003677">
    <property type="term" value="F:DNA binding"/>
    <property type="evidence" value="ECO:0007669"/>
    <property type="project" value="UniProtKB-KW"/>
</dbReference>
<dbReference type="InterPro" id="IPR036388">
    <property type="entry name" value="WH-like_DNA-bd_sf"/>
</dbReference>